<dbReference type="EMBL" id="MJFZ01000006">
    <property type="protein sequence ID" value="RAW43234.1"/>
    <property type="molecule type" value="Genomic_DNA"/>
</dbReference>
<evidence type="ECO:0000313" key="2">
    <source>
        <dbReference type="EMBL" id="KAG2938510.1"/>
    </source>
</evidence>
<reference evidence="1" key="2">
    <citation type="submission" date="2018-10" db="EMBL/GenBank/DDBJ databases">
        <title>Effector identification in a new, highly contiguous assembly of the strawberry crown rot pathogen Phytophthora cactorum.</title>
        <authorList>
            <person name="Armitage A.D."/>
            <person name="Nellist C.F."/>
            <person name="Bates H."/>
            <person name="Vickerstaff R.J."/>
            <person name="Harrison R.J."/>
        </authorList>
    </citation>
    <scope>NUCLEOTIDE SEQUENCE</scope>
    <source>
        <strain evidence="1">15-7</strain>
        <strain evidence="2">4032</strain>
        <strain evidence="3">P415</strain>
    </source>
</reference>
<reference evidence="4 5" key="1">
    <citation type="submission" date="2018-01" db="EMBL/GenBank/DDBJ databases">
        <title>Draft genome of the strawberry crown rot pathogen Phytophthora cactorum.</title>
        <authorList>
            <person name="Armitage A.D."/>
            <person name="Lysoe E."/>
            <person name="Nellist C.F."/>
            <person name="Harrison R.J."/>
            <person name="Brurberg M.B."/>
        </authorList>
    </citation>
    <scope>NUCLEOTIDE SEQUENCE [LARGE SCALE GENOMIC DNA]</scope>
    <source>
        <strain evidence="4 5">10300</strain>
    </source>
</reference>
<sequence length="49" mass="5335">MEKDGNADEGEETLLTELAIHEQQSFAAALALTSLQGKPEHILLVLEDD</sequence>
<evidence type="ECO:0000313" key="3">
    <source>
        <dbReference type="EMBL" id="KAG2994588.1"/>
    </source>
</evidence>
<dbReference type="VEuPathDB" id="FungiDB:PC110_g626"/>
<proteinExistence type="predicted"/>
<evidence type="ECO:0000313" key="4">
    <source>
        <dbReference type="EMBL" id="RAW43234.1"/>
    </source>
</evidence>
<organism evidence="4 5">
    <name type="scientific">Phytophthora cactorum</name>
    <dbReference type="NCBI Taxonomy" id="29920"/>
    <lineage>
        <taxon>Eukaryota</taxon>
        <taxon>Sar</taxon>
        <taxon>Stramenopiles</taxon>
        <taxon>Oomycota</taxon>
        <taxon>Peronosporomycetes</taxon>
        <taxon>Peronosporales</taxon>
        <taxon>Peronosporaceae</taxon>
        <taxon>Phytophthora</taxon>
    </lineage>
</organism>
<dbReference type="EMBL" id="RCMG01001388">
    <property type="protein sequence ID" value="KAG2828595.1"/>
    <property type="molecule type" value="Genomic_DNA"/>
</dbReference>
<dbReference type="Proteomes" id="UP000697107">
    <property type="component" value="Unassembled WGS sequence"/>
</dbReference>
<name>A0A329T3P6_9STRA</name>
<dbReference type="EMBL" id="RCMI01000064">
    <property type="protein sequence ID" value="KAG2938510.1"/>
    <property type="molecule type" value="Genomic_DNA"/>
</dbReference>
<dbReference type="EMBL" id="RCML01000058">
    <property type="protein sequence ID" value="KAG2994588.1"/>
    <property type="molecule type" value="Genomic_DNA"/>
</dbReference>
<evidence type="ECO:0000313" key="1">
    <source>
        <dbReference type="EMBL" id="KAG2828595.1"/>
    </source>
</evidence>
<comment type="caution">
    <text evidence="4">The sequence shown here is derived from an EMBL/GenBank/DDBJ whole genome shotgun (WGS) entry which is preliminary data.</text>
</comment>
<protein>
    <submittedName>
        <fullName evidence="4">Uncharacterized protein</fullName>
    </submittedName>
</protein>
<evidence type="ECO:0000313" key="5">
    <source>
        <dbReference type="Proteomes" id="UP000251314"/>
    </source>
</evidence>
<dbReference type="Proteomes" id="UP000774804">
    <property type="component" value="Unassembled WGS sequence"/>
</dbReference>
<dbReference type="Proteomes" id="UP000735874">
    <property type="component" value="Unassembled WGS sequence"/>
</dbReference>
<gene>
    <name evidence="4" type="ORF">PC110_g626</name>
    <name evidence="1" type="ORF">PC113_g21438</name>
    <name evidence="2" type="ORF">PC115_g3690</name>
    <name evidence="3" type="ORF">PC118_g3421</name>
</gene>
<dbReference type="Proteomes" id="UP000251314">
    <property type="component" value="Unassembled WGS sequence"/>
</dbReference>
<dbReference type="OrthoDB" id="10281086at2759"/>
<accession>A0A329T3P6</accession>
<dbReference type="AlphaFoldDB" id="A0A329T3P6"/>
<keyword evidence="5" id="KW-1185">Reference proteome</keyword>